<proteinExistence type="predicted"/>
<organism evidence="1 2">
    <name type="scientific">Klebsiella pneumoniae</name>
    <dbReference type="NCBI Taxonomy" id="573"/>
    <lineage>
        <taxon>Bacteria</taxon>
        <taxon>Pseudomonadati</taxon>
        <taxon>Pseudomonadota</taxon>
        <taxon>Gammaproteobacteria</taxon>
        <taxon>Enterobacterales</taxon>
        <taxon>Enterobacteriaceae</taxon>
        <taxon>Klebsiella/Raoultella group</taxon>
        <taxon>Klebsiella</taxon>
        <taxon>Klebsiella pneumoniae complex</taxon>
    </lineage>
</organism>
<dbReference type="Gene3D" id="1.10.10.10">
    <property type="entry name" value="Winged helix-like DNA-binding domain superfamily/Winged helix DNA-binding domain"/>
    <property type="match status" value="1"/>
</dbReference>
<name>A0A2X3FE00_KLEPN</name>
<accession>A0A2X3FE00</accession>
<gene>
    <name evidence="1" type="ORF">NCTC9645_01961</name>
</gene>
<dbReference type="Proteomes" id="UP000250675">
    <property type="component" value="Unassembled WGS sequence"/>
</dbReference>
<evidence type="ECO:0000313" key="2">
    <source>
        <dbReference type="Proteomes" id="UP000250675"/>
    </source>
</evidence>
<protein>
    <submittedName>
        <fullName evidence="1">Uncharacterized protein</fullName>
    </submittedName>
</protein>
<dbReference type="AlphaFoldDB" id="A0A2X3FE00"/>
<dbReference type="InterPro" id="IPR036388">
    <property type="entry name" value="WH-like_DNA-bd_sf"/>
</dbReference>
<evidence type="ECO:0000313" key="1">
    <source>
        <dbReference type="EMBL" id="SQC20980.1"/>
    </source>
</evidence>
<dbReference type="SUPFAM" id="SSF46955">
    <property type="entry name" value="Putative DNA-binding domain"/>
    <property type="match status" value="1"/>
</dbReference>
<reference evidence="1 2" key="1">
    <citation type="submission" date="2018-06" db="EMBL/GenBank/DDBJ databases">
        <authorList>
            <consortium name="Pathogen Informatics"/>
            <person name="Doyle S."/>
        </authorList>
    </citation>
    <scope>NUCLEOTIDE SEQUENCE [LARGE SCALE GENOMIC DNA]</scope>
    <source>
        <strain evidence="1 2">NCTC9645</strain>
    </source>
</reference>
<sequence length="80" mass="9213">MSSTNIYFSAKQIASMKINMLPTTPQGVSLRAKKECWVFRLVQRLAEGLNMPWNPSLPIYENKSSKSTMQTCYIRLRLTL</sequence>
<dbReference type="EMBL" id="UASO01000004">
    <property type="protein sequence ID" value="SQC20980.1"/>
    <property type="molecule type" value="Genomic_DNA"/>
</dbReference>
<dbReference type="InterPro" id="IPR009061">
    <property type="entry name" value="DNA-bd_dom_put_sf"/>
</dbReference>